<evidence type="ECO:0000256" key="4">
    <source>
        <dbReference type="ARBA" id="ARBA00022692"/>
    </source>
</evidence>
<dbReference type="GO" id="GO:0032259">
    <property type="term" value="P:methylation"/>
    <property type="evidence" value="ECO:0007669"/>
    <property type="project" value="UniProtKB-KW"/>
</dbReference>
<dbReference type="GO" id="GO:0005886">
    <property type="term" value="C:plasma membrane"/>
    <property type="evidence" value="ECO:0007669"/>
    <property type="project" value="UniProtKB-SubCell"/>
</dbReference>
<keyword evidence="10" id="KW-0489">Methyltransferase</keyword>
<dbReference type="EMBL" id="FNQR01000005">
    <property type="protein sequence ID" value="SEA52464.1"/>
    <property type="molecule type" value="Genomic_DNA"/>
</dbReference>
<evidence type="ECO:0000256" key="7">
    <source>
        <dbReference type="SAM" id="Phobius"/>
    </source>
</evidence>
<comment type="similarity">
    <text evidence="2">Belongs to the peptidase A24 family.</text>
</comment>
<evidence type="ECO:0000313" key="10">
    <source>
        <dbReference type="EMBL" id="SEA52464.1"/>
    </source>
</evidence>
<dbReference type="RefSeq" id="WP_093044335.1">
    <property type="nucleotide sequence ID" value="NZ_FNQR01000005.1"/>
</dbReference>
<dbReference type="GO" id="GO:0008168">
    <property type="term" value="F:methyltransferase activity"/>
    <property type="evidence" value="ECO:0007669"/>
    <property type="project" value="UniProtKB-KW"/>
</dbReference>
<keyword evidence="4 7" id="KW-0812">Transmembrane</keyword>
<comment type="subcellular location">
    <subcellularLocation>
        <location evidence="1">Cell membrane</location>
        <topology evidence="1">Multi-pass membrane protein</topology>
    </subcellularLocation>
</comment>
<dbReference type="InterPro" id="IPR010627">
    <property type="entry name" value="Prepilin_pept_A24_N"/>
</dbReference>
<dbReference type="Pfam" id="PF01478">
    <property type="entry name" value="Peptidase_A24"/>
    <property type="match status" value="1"/>
</dbReference>
<dbReference type="Pfam" id="PF06750">
    <property type="entry name" value="A24_N_bact"/>
    <property type="match status" value="1"/>
</dbReference>
<dbReference type="PANTHER" id="PTHR30487">
    <property type="entry name" value="TYPE 4 PREPILIN-LIKE PROTEINS LEADER PEPTIDE-PROCESSING ENZYME"/>
    <property type="match status" value="1"/>
</dbReference>
<dbReference type="Gene3D" id="1.20.120.1220">
    <property type="match status" value="1"/>
</dbReference>
<feature type="domain" description="Prepilin type IV endopeptidase peptidase" evidence="8">
    <location>
        <begin position="104"/>
        <end position="208"/>
    </location>
</feature>
<feature type="transmembrane region" description="Helical" evidence="7">
    <location>
        <begin position="179"/>
        <end position="212"/>
    </location>
</feature>
<feature type="transmembrane region" description="Helical" evidence="7">
    <location>
        <begin position="127"/>
        <end position="145"/>
    </location>
</feature>
<feature type="transmembrane region" description="Helical" evidence="7">
    <location>
        <begin position="74"/>
        <end position="94"/>
    </location>
</feature>
<keyword evidence="3" id="KW-1003">Cell membrane</keyword>
<feature type="transmembrane region" description="Helical" evidence="7">
    <location>
        <begin position="224"/>
        <end position="248"/>
    </location>
</feature>
<feature type="transmembrane region" description="Helical" evidence="7">
    <location>
        <begin position="6"/>
        <end position="27"/>
    </location>
</feature>
<evidence type="ECO:0000313" key="11">
    <source>
        <dbReference type="Proteomes" id="UP000198584"/>
    </source>
</evidence>
<keyword evidence="10" id="KW-0808">Transferase</keyword>
<dbReference type="STRING" id="571932.SAMN05421743_105176"/>
<dbReference type="InterPro" id="IPR050882">
    <property type="entry name" value="Prepilin_peptidase/N-MTase"/>
</dbReference>
<feature type="transmembrane region" description="Helical" evidence="7">
    <location>
        <begin position="151"/>
        <end position="167"/>
    </location>
</feature>
<dbReference type="InterPro" id="IPR000045">
    <property type="entry name" value="Prepilin_IV_endopep_pep"/>
</dbReference>
<keyword evidence="5 7" id="KW-1133">Transmembrane helix</keyword>
<dbReference type="PANTHER" id="PTHR30487:SF0">
    <property type="entry name" value="PREPILIN LEADER PEPTIDASE_N-METHYLTRANSFERASE-RELATED"/>
    <property type="match status" value="1"/>
</dbReference>
<accession>A0A1H4BWJ5</accession>
<feature type="domain" description="Prepilin peptidase A24 N-terminal" evidence="9">
    <location>
        <begin position="11"/>
        <end position="93"/>
    </location>
</feature>
<dbReference type="AlphaFoldDB" id="A0A1H4BWJ5"/>
<evidence type="ECO:0000256" key="2">
    <source>
        <dbReference type="ARBA" id="ARBA00005801"/>
    </source>
</evidence>
<dbReference type="OrthoDB" id="9789291at2"/>
<name>A0A1H4BWJ5_9BACI</name>
<dbReference type="GO" id="GO:0006465">
    <property type="term" value="P:signal peptide processing"/>
    <property type="evidence" value="ECO:0007669"/>
    <property type="project" value="TreeGrafter"/>
</dbReference>
<reference evidence="11" key="1">
    <citation type="submission" date="2016-10" db="EMBL/GenBank/DDBJ databases">
        <authorList>
            <person name="Varghese N."/>
            <person name="Submissions S."/>
        </authorList>
    </citation>
    <scope>NUCLEOTIDE SEQUENCE [LARGE SCALE GENOMIC DNA]</scope>
    <source>
        <strain evidence="11">CCM7597</strain>
    </source>
</reference>
<organism evidence="10 11">
    <name type="scientific">Thalassobacillus cyri</name>
    <dbReference type="NCBI Taxonomy" id="571932"/>
    <lineage>
        <taxon>Bacteria</taxon>
        <taxon>Bacillati</taxon>
        <taxon>Bacillota</taxon>
        <taxon>Bacilli</taxon>
        <taxon>Bacillales</taxon>
        <taxon>Bacillaceae</taxon>
        <taxon>Thalassobacillus</taxon>
    </lineage>
</organism>
<dbReference type="GO" id="GO:0004190">
    <property type="term" value="F:aspartic-type endopeptidase activity"/>
    <property type="evidence" value="ECO:0007669"/>
    <property type="project" value="InterPro"/>
</dbReference>
<protein>
    <submittedName>
        <fullName evidence="10">Leader peptidase (Prepilin peptidase) / N-methyltransferase</fullName>
    </submittedName>
</protein>
<sequence>MKFNLIFYFFLIGLVFGSFFNVVGFRIPIQSFFRHHRSHCPSCDKQLSWQDLIPVLSYLRLKGKCRYCHTSISIIYPFVELFTGSLFAYSFYIFGLTLELFTALLLISLFSIIFVSDMAYMHIPDKVLLVFFILFLVLRMLQPIISWSNAFLGGISGIVLIGAIILLSNGGMGAGDMKLFGIIGFIMEVEGLMVTFFLAVISGALLSIILMLSGKASRSHPIPFAPFIIFGSLTSFFYGDRILIWYIAFF</sequence>
<evidence type="ECO:0000259" key="8">
    <source>
        <dbReference type="Pfam" id="PF01478"/>
    </source>
</evidence>
<proteinExistence type="inferred from homology"/>
<dbReference type="Proteomes" id="UP000198584">
    <property type="component" value="Unassembled WGS sequence"/>
</dbReference>
<gene>
    <name evidence="10" type="ORF">SAMN05421743_105176</name>
</gene>
<evidence type="ECO:0000256" key="3">
    <source>
        <dbReference type="ARBA" id="ARBA00022475"/>
    </source>
</evidence>
<evidence type="ECO:0000256" key="5">
    <source>
        <dbReference type="ARBA" id="ARBA00022989"/>
    </source>
</evidence>
<feature type="transmembrane region" description="Helical" evidence="7">
    <location>
        <begin position="100"/>
        <end position="120"/>
    </location>
</feature>
<keyword evidence="11" id="KW-1185">Reference proteome</keyword>
<keyword evidence="6 7" id="KW-0472">Membrane</keyword>
<evidence type="ECO:0000256" key="6">
    <source>
        <dbReference type="ARBA" id="ARBA00023136"/>
    </source>
</evidence>
<evidence type="ECO:0000256" key="1">
    <source>
        <dbReference type="ARBA" id="ARBA00004651"/>
    </source>
</evidence>
<evidence type="ECO:0000259" key="9">
    <source>
        <dbReference type="Pfam" id="PF06750"/>
    </source>
</evidence>